<sequence length="56" mass="6461">MTQVERLLSGRSAGFNDNWRNTMSFKQRLQRQIALAQYSRPAQFPYGEQAVQAKGE</sequence>
<protein>
    <submittedName>
        <fullName evidence="1">Uncharacterized protein</fullName>
    </submittedName>
</protein>
<accession>A0A5Q2F5I3</accession>
<reference evidence="1 2" key="1">
    <citation type="submission" date="2019-10" db="EMBL/GenBank/DDBJ databases">
        <title>Complete Genome of a Novel Lytic Pseudomonas aeruginosa Phage ASP23 and Characterization of Its Endolysin for Antibacterial Activities.</title>
        <authorList>
            <person name="Shi X."/>
            <person name="Zhao F."/>
            <person name="Sun H."/>
            <person name="Ren H."/>
        </authorList>
    </citation>
    <scope>NUCLEOTIDE SEQUENCE [LARGE SCALE GENOMIC DNA]</scope>
</reference>
<dbReference type="Proteomes" id="UP000388829">
    <property type="component" value="Segment"/>
</dbReference>
<name>A0A5Q2F5I3_9CAUD</name>
<evidence type="ECO:0000313" key="2">
    <source>
        <dbReference type="Proteomes" id="UP000388829"/>
    </source>
</evidence>
<organism evidence="1 2">
    <name type="scientific">Pseudomonas phage vB_PaeP_ASP23</name>
    <dbReference type="NCBI Taxonomy" id="2663027"/>
    <lineage>
        <taxon>Viruses</taxon>
        <taxon>Duplodnaviria</taxon>
        <taxon>Heunggongvirae</taxon>
        <taxon>Uroviricota</taxon>
        <taxon>Caudoviricetes</taxon>
        <taxon>Autographivirales</taxon>
        <taxon>Autoscriptoviridae</taxon>
        <taxon>Krylovirinae</taxon>
        <taxon>Phikmvvirus</taxon>
        <taxon>Phikmvvirus 15pyo</taxon>
    </lineage>
</organism>
<evidence type="ECO:0000313" key="1">
    <source>
        <dbReference type="EMBL" id="QGF20374.1"/>
    </source>
</evidence>
<dbReference type="EMBL" id="MN602045">
    <property type="protein sequence ID" value="QGF20374.1"/>
    <property type="molecule type" value="Genomic_DNA"/>
</dbReference>
<proteinExistence type="predicted"/>